<keyword evidence="1" id="KW-0812">Transmembrane</keyword>
<keyword evidence="1" id="KW-1133">Transmembrane helix</keyword>
<sequence length="179" mass="21063">MKLGQRFVLNTFIAFILFLILIDGLPETSLLHGRLKQMIDPIVDAMGIWQGSWQLFAPNVDKINSRIIAKITFSDLTQGKWSSPDWTQMSIWERFIKFRYMEYYDGVRLQTYQKTWPHLAEYLAKNIVSPNNPEAKPIKIFLIQEWVNIPPPNDNKVQKEISDNQKINYTQLYTWQGNP</sequence>
<dbReference type="Proteomes" id="UP000287247">
    <property type="component" value="Unassembled WGS sequence"/>
</dbReference>
<evidence type="ECO:0000256" key="1">
    <source>
        <dbReference type="SAM" id="Phobius"/>
    </source>
</evidence>
<organism evidence="2 3">
    <name type="scientific">Aphanothece sacrum FPU1</name>
    <dbReference type="NCBI Taxonomy" id="1920663"/>
    <lineage>
        <taxon>Bacteria</taxon>
        <taxon>Bacillati</taxon>
        <taxon>Cyanobacteriota</taxon>
        <taxon>Cyanophyceae</taxon>
        <taxon>Oscillatoriophycideae</taxon>
        <taxon>Chroococcales</taxon>
        <taxon>Aphanothecaceae</taxon>
        <taxon>Aphanothece</taxon>
    </lineage>
</organism>
<evidence type="ECO:0000313" key="3">
    <source>
        <dbReference type="Proteomes" id="UP000287247"/>
    </source>
</evidence>
<protein>
    <submittedName>
        <fullName evidence="2">Uncharacterized protein</fullName>
    </submittedName>
</protein>
<dbReference type="AlphaFoldDB" id="A0A401IJQ8"/>
<proteinExistence type="predicted"/>
<name>A0A401IJQ8_APHSA</name>
<dbReference type="RefSeq" id="WP_124975148.1">
    <property type="nucleotide sequence ID" value="NZ_BDQK01000013.1"/>
</dbReference>
<gene>
    <name evidence="2" type="ORF">AsFPU1_2823</name>
</gene>
<accession>A0A401IJQ8</accession>
<keyword evidence="1" id="KW-0472">Membrane</keyword>
<dbReference type="EMBL" id="BDQK01000013">
    <property type="protein sequence ID" value="GBF81410.1"/>
    <property type="molecule type" value="Genomic_DNA"/>
</dbReference>
<keyword evidence="3" id="KW-1185">Reference proteome</keyword>
<feature type="transmembrane region" description="Helical" evidence="1">
    <location>
        <begin position="7"/>
        <end position="25"/>
    </location>
</feature>
<evidence type="ECO:0000313" key="2">
    <source>
        <dbReference type="EMBL" id="GBF81410.1"/>
    </source>
</evidence>
<reference evidence="3" key="1">
    <citation type="submission" date="2017-05" db="EMBL/GenBank/DDBJ databases">
        <title>Physiological properties and genetic analysis related to exopolysaccharide production of fresh-water unicellular cyanobacterium Aphanothece sacrum, Suizenji Nori, that has been cultured as a food source in Japan.</title>
        <authorList>
            <person name="Kanesaki Y."/>
            <person name="Yoshikawa S."/>
            <person name="Ohki K."/>
        </authorList>
    </citation>
    <scope>NUCLEOTIDE SEQUENCE [LARGE SCALE GENOMIC DNA]</scope>
    <source>
        <strain evidence="3">FPU1</strain>
    </source>
</reference>
<comment type="caution">
    <text evidence="2">The sequence shown here is derived from an EMBL/GenBank/DDBJ whole genome shotgun (WGS) entry which is preliminary data.</text>
</comment>
<dbReference type="OrthoDB" id="286683at2"/>